<protein>
    <submittedName>
        <fullName evidence="2">Unnamed protein product</fullName>
    </submittedName>
</protein>
<dbReference type="OrthoDB" id="128797at2759"/>
<feature type="region of interest" description="Disordered" evidence="1">
    <location>
        <begin position="198"/>
        <end position="338"/>
    </location>
</feature>
<feature type="compositionally biased region" description="Basic and acidic residues" evidence="1">
    <location>
        <begin position="254"/>
        <end position="265"/>
    </location>
</feature>
<name>A0A9W6X184_9STRA</name>
<reference evidence="2" key="1">
    <citation type="submission" date="2023-04" db="EMBL/GenBank/DDBJ databases">
        <title>Phytophthora lilii NBRC 32176.</title>
        <authorList>
            <person name="Ichikawa N."/>
            <person name="Sato H."/>
            <person name="Tonouchi N."/>
        </authorList>
    </citation>
    <scope>NUCLEOTIDE SEQUENCE</scope>
    <source>
        <strain evidence="2">NBRC 32176</strain>
    </source>
</reference>
<evidence type="ECO:0000313" key="3">
    <source>
        <dbReference type="Proteomes" id="UP001165083"/>
    </source>
</evidence>
<feature type="compositionally biased region" description="Acidic residues" evidence="1">
    <location>
        <begin position="45"/>
        <end position="62"/>
    </location>
</feature>
<feature type="compositionally biased region" description="Low complexity" evidence="1">
    <location>
        <begin position="229"/>
        <end position="238"/>
    </location>
</feature>
<feature type="compositionally biased region" description="Low complexity" evidence="1">
    <location>
        <begin position="14"/>
        <end position="37"/>
    </location>
</feature>
<dbReference type="AlphaFoldDB" id="A0A9W6X184"/>
<feature type="compositionally biased region" description="Low complexity" evidence="1">
    <location>
        <begin position="129"/>
        <end position="146"/>
    </location>
</feature>
<keyword evidence="3" id="KW-1185">Reference proteome</keyword>
<feature type="compositionally biased region" description="Polar residues" evidence="1">
    <location>
        <begin position="284"/>
        <end position="294"/>
    </location>
</feature>
<gene>
    <name evidence="2" type="ORF">Plil01_001062000</name>
</gene>
<dbReference type="Proteomes" id="UP001165083">
    <property type="component" value="Unassembled WGS sequence"/>
</dbReference>
<feature type="compositionally biased region" description="Basic and acidic residues" evidence="1">
    <location>
        <begin position="101"/>
        <end position="128"/>
    </location>
</feature>
<comment type="caution">
    <text evidence="2">The sequence shown here is derived from an EMBL/GenBank/DDBJ whole genome shotgun (WGS) entry which is preliminary data.</text>
</comment>
<feature type="region of interest" description="Disordered" evidence="1">
    <location>
        <begin position="1"/>
        <end position="64"/>
    </location>
</feature>
<evidence type="ECO:0000256" key="1">
    <source>
        <dbReference type="SAM" id="MobiDB-lite"/>
    </source>
</evidence>
<feature type="compositionally biased region" description="Basic and acidic residues" evidence="1">
    <location>
        <begin position="1"/>
        <end position="13"/>
    </location>
</feature>
<feature type="region of interest" description="Disordered" evidence="1">
    <location>
        <begin position="101"/>
        <end position="186"/>
    </location>
</feature>
<proteinExistence type="predicted"/>
<dbReference type="EMBL" id="BSXW01000564">
    <property type="protein sequence ID" value="GMF25679.1"/>
    <property type="molecule type" value="Genomic_DNA"/>
</dbReference>
<accession>A0A9W6X184</accession>
<evidence type="ECO:0000313" key="2">
    <source>
        <dbReference type="EMBL" id="GMF25679.1"/>
    </source>
</evidence>
<feature type="compositionally biased region" description="Low complexity" evidence="1">
    <location>
        <begin position="309"/>
        <end position="320"/>
    </location>
</feature>
<sequence>MARAEDHATRDSADVGSRSGDSSDSDSGSSGYDSDSGVESASNGSEEEDEEEEEKEDADDVAEAAKRRLVRADVDAMRRMAADMDAIKARLQQRFAAERQARLERAAREDRERDEQQEARRRAERGRQAEVAVQTDTAVVQQQTNVSQRDLCPPNLADGAGAALSAVDGGTGYADVAPNKPKPAGLSLYDLVKASGFGLSRKAPSPVRQPDPPTVLPTSSSDAHEQESPEQQQQQQQQEQHRTFVAEQDWGGSDSRRLSHDHDSVVGDDANDYSIRRSRRDASFRSTPRHSQQPMVDKTSPRAHYYDENSGSVSNSLVSSDAGNRSAVFPDQGQRRDHKFNAAALLGTLKSQNTTFPAPANDDKTDDQREMEAIQCLLFGQRR</sequence>
<organism evidence="2 3">
    <name type="scientific">Phytophthora lilii</name>
    <dbReference type="NCBI Taxonomy" id="2077276"/>
    <lineage>
        <taxon>Eukaryota</taxon>
        <taxon>Sar</taxon>
        <taxon>Stramenopiles</taxon>
        <taxon>Oomycota</taxon>
        <taxon>Peronosporomycetes</taxon>
        <taxon>Peronosporales</taxon>
        <taxon>Peronosporaceae</taxon>
        <taxon>Phytophthora</taxon>
    </lineage>
</organism>